<evidence type="ECO:0000256" key="2">
    <source>
        <dbReference type="ARBA" id="ARBA00009638"/>
    </source>
</evidence>
<evidence type="ECO:0000259" key="11">
    <source>
        <dbReference type="PROSITE" id="PS51706"/>
    </source>
</evidence>
<dbReference type="Gene3D" id="3.40.50.300">
    <property type="entry name" value="P-loop containing nucleotide triphosphate hydrolases"/>
    <property type="match status" value="1"/>
</dbReference>
<dbReference type="eggNOG" id="COG0218">
    <property type="taxonomic scope" value="Bacteria"/>
</dbReference>
<dbReference type="FunFam" id="3.40.50.300:FF:000098">
    <property type="entry name" value="Probable GTP-binding protein EngB"/>
    <property type="match status" value="1"/>
</dbReference>
<keyword evidence="5 10" id="KW-0547">Nucleotide-binding</keyword>
<evidence type="ECO:0000256" key="4">
    <source>
        <dbReference type="ARBA" id="ARBA00022723"/>
    </source>
</evidence>
<dbReference type="GO" id="GO:0005829">
    <property type="term" value="C:cytosol"/>
    <property type="evidence" value="ECO:0007669"/>
    <property type="project" value="TreeGrafter"/>
</dbReference>
<dbReference type="Pfam" id="PF01926">
    <property type="entry name" value="MMR_HSR1"/>
    <property type="match status" value="1"/>
</dbReference>
<dbReference type="AlphaFoldDB" id="B0N2T8"/>
<keyword evidence="9 10" id="KW-0131">Cell cycle</keyword>
<dbReference type="HOGENOM" id="CLU_033732_3_0_9"/>
<dbReference type="GO" id="GO:0046872">
    <property type="term" value="F:metal ion binding"/>
    <property type="evidence" value="ECO:0007669"/>
    <property type="project" value="UniProtKB-KW"/>
</dbReference>
<keyword evidence="7 10" id="KW-0342">GTP-binding</keyword>
<keyword evidence="3 10" id="KW-0132">Cell division</keyword>
<dbReference type="PANTHER" id="PTHR11649">
    <property type="entry name" value="MSS1/TRME-RELATED GTP-BINDING PROTEIN"/>
    <property type="match status" value="1"/>
</dbReference>
<comment type="caution">
    <text evidence="12">The sequence shown here is derived from an EMBL/GenBank/DDBJ whole genome shotgun (WGS) entry which is preliminary data.</text>
</comment>
<dbReference type="InterPro" id="IPR027417">
    <property type="entry name" value="P-loop_NTPase"/>
</dbReference>
<organism evidence="12 13">
    <name type="scientific">Thomasclavelia ramosa DSM 1402</name>
    <dbReference type="NCBI Taxonomy" id="445974"/>
    <lineage>
        <taxon>Bacteria</taxon>
        <taxon>Bacillati</taxon>
        <taxon>Bacillota</taxon>
        <taxon>Erysipelotrichia</taxon>
        <taxon>Erysipelotrichales</taxon>
        <taxon>Coprobacillaceae</taxon>
        <taxon>Thomasclavelia</taxon>
    </lineage>
</organism>
<protein>
    <recommendedName>
        <fullName evidence="10">Probable GTP-binding protein EngB</fullName>
    </recommendedName>
</protein>
<feature type="domain" description="EngB-type G" evidence="11">
    <location>
        <begin position="29"/>
        <end position="202"/>
    </location>
</feature>
<reference evidence="12" key="2">
    <citation type="submission" date="2014-06" db="EMBL/GenBank/DDBJ databases">
        <title>Draft genome sequence of Clostridium ramosum(DSM 1402).</title>
        <authorList>
            <person name="Sudarsanam P."/>
            <person name="Ley R."/>
            <person name="Guruge J."/>
            <person name="Turnbaugh P.J."/>
            <person name="Mahowald M."/>
            <person name="Liep D."/>
            <person name="Gordon J."/>
        </authorList>
    </citation>
    <scope>NUCLEOTIDE SEQUENCE</scope>
    <source>
        <strain evidence="12">DSM 1402</strain>
    </source>
</reference>
<dbReference type="SUPFAM" id="SSF52540">
    <property type="entry name" value="P-loop containing nucleoside triphosphate hydrolases"/>
    <property type="match status" value="1"/>
</dbReference>
<evidence type="ECO:0000256" key="5">
    <source>
        <dbReference type="ARBA" id="ARBA00022741"/>
    </source>
</evidence>
<dbReference type="InterPro" id="IPR006073">
    <property type="entry name" value="GTP-bd"/>
</dbReference>
<reference evidence="12" key="1">
    <citation type="submission" date="2007-11" db="EMBL/GenBank/DDBJ databases">
        <authorList>
            <person name="Fulton L."/>
            <person name="Clifton S."/>
            <person name="Fulton B."/>
            <person name="Xu J."/>
            <person name="Minx P."/>
            <person name="Pepin K.H."/>
            <person name="Johnson M."/>
            <person name="Thiruvilangam P."/>
            <person name="Bhonagiri V."/>
            <person name="Nash W.E."/>
            <person name="Mardis E.R."/>
            <person name="Wilson R.K."/>
        </authorList>
    </citation>
    <scope>NUCLEOTIDE SEQUENCE [LARGE SCALE GENOMIC DNA]</scope>
    <source>
        <strain evidence="12">DSM 1402</strain>
    </source>
</reference>
<evidence type="ECO:0000313" key="12">
    <source>
        <dbReference type="EMBL" id="EDS19365.1"/>
    </source>
</evidence>
<dbReference type="EMBL" id="ABFX02000004">
    <property type="protein sequence ID" value="EDS19365.1"/>
    <property type="molecule type" value="Genomic_DNA"/>
</dbReference>
<sequence>MKKVMRMVKIKKAEYVLSAAWKSQWPEESFPEMCLAGRSNVGKSSFINAMLNHNGLAKVSGTPGKTRTLNFFNVNDALYFVDVPGYGYAKVNDSITKQFGKTMDEYITLRSTLRGFILLVDYRHKPTKDDVLMYEFVKHHDVPVMVVATKEDKLKRNDLKKNEKIIKDTLGFHPEDKFVRFSSLRKKGIEEAWNFIYELCDINFN</sequence>
<dbReference type="PANTHER" id="PTHR11649:SF13">
    <property type="entry name" value="ENGB-TYPE G DOMAIN-CONTAINING PROTEIN"/>
    <property type="match status" value="1"/>
</dbReference>
<evidence type="ECO:0000256" key="8">
    <source>
        <dbReference type="ARBA" id="ARBA00023210"/>
    </source>
</evidence>
<evidence type="ECO:0000256" key="3">
    <source>
        <dbReference type="ARBA" id="ARBA00022618"/>
    </source>
</evidence>
<keyword evidence="8 10" id="KW-0717">Septation</keyword>
<evidence type="ECO:0000256" key="9">
    <source>
        <dbReference type="ARBA" id="ARBA00023306"/>
    </source>
</evidence>
<evidence type="ECO:0000256" key="1">
    <source>
        <dbReference type="ARBA" id="ARBA00001946"/>
    </source>
</evidence>
<keyword evidence="13" id="KW-1185">Reference proteome</keyword>
<proteinExistence type="inferred from homology"/>
<dbReference type="GO" id="GO:0000917">
    <property type="term" value="P:division septum assembly"/>
    <property type="evidence" value="ECO:0007669"/>
    <property type="project" value="UniProtKB-KW"/>
</dbReference>
<comment type="similarity">
    <text evidence="2 10">Belongs to the TRAFAC class TrmE-Era-EngA-EngB-Septin-like GTPase superfamily. EngB GTPase family.</text>
</comment>
<evidence type="ECO:0000256" key="6">
    <source>
        <dbReference type="ARBA" id="ARBA00022842"/>
    </source>
</evidence>
<dbReference type="PROSITE" id="PS51706">
    <property type="entry name" value="G_ENGB"/>
    <property type="match status" value="1"/>
</dbReference>
<dbReference type="GO" id="GO:0005525">
    <property type="term" value="F:GTP binding"/>
    <property type="evidence" value="ECO:0007669"/>
    <property type="project" value="UniProtKB-UniRule"/>
</dbReference>
<comment type="cofactor">
    <cofactor evidence="1">
        <name>Mg(2+)</name>
        <dbReference type="ChEBI" id="CHEBI:18420"/>
    </cofactor>
</comment>
<accession>B0N2T8</accession>
<dbReference type="Proteomes" id="UP000005798">
    <property type="component" value="Unassembled WGS sequence"/>
</dbReference>
<evidence type="ECO:0000313" key="13">
    <source>
        <dbReference type="Proteomes" id="UP000005798"/>
    </source>
</evidence>
<dbReference type="InterPro" id="IPR030393">
    <property type="entry name" value="G_ENGB_dom"/>
</dbReference>
<comment type="function">
    <text evidence="10">Necessary for normal cell division and for the maintenance of normal septation.</text>
</comment>
<evidence type="ECO:0000256" key="7">
    <source>
        <dbReference type="ARBA" id="ARBA00023134"/>
    </source>
</evidence>
<gene>
    <name evidence="10" type="primary">engB</name>
    <name evidence="12" type="synonym">ysxC</name>
    <name evidence="12" type="ORF">CLORAM_01364</name>
</gene>
<dbReference type="NCBIfam" id="TIGR03598">
    <property type="entry name" value="GTPase_YsxC"/>
    <property type="match status" value="1"/>
</dbReference>
<evidence type="ECO:0000256" key="10">
    <source>
        <dbReference type="HAMAP-Rule" id="MF_00321"/>
    </source>
</evidence>
<name>B0N2T8_9FIRM</name>
<keyword evidence="6" id="KW-0460">Magnesium</keyword>
<dbReference type="HAMAP" id="MF_00321">
    <property type="entry name" value="GTPase_EngB"/>
    <property type="match status" value="1"/>
</dbReference>
<dbReference type="CDD" id="cd01876">
    <property type="entry name" value="YihA_EngB"/>
    <property type="match status" value="1"/>
</dbReference>
<dbReference type="InterPro" id="IPR019987">
    <property type="entry name" value="GTP-bd_ribosome_bio_YsxC"/>
</dbReference>
<keyword evidence="4" id="KW-0479">Metal-binding</keyword>